<comment type="similarity">
    <text evidence="1">Belongs to the leucine-binding protein family.</text>
</comment>
<dbReference type="Pfam" id="PF13458">
    <property type="entry name" value="Peripla_BP_6"/>
    <property type="match status" value="1"/>
</dbReference>
<dbReference type="InterPro" id="IPR051010">
    <property type="entry name" value="BCAA_transport"/>
</dbReference>
<evidence type="ECO:0000313" key="5">
    <source>
        <dbReference type="EMBL" id="MBB6072654.1"/>
    </source>
</evidence>
<name>A0A841H3S6_9BACT</name>
<feature type="signal peptide" evidence="3">
    <location>
        <begin position="1"/>
        <end position="23"/>
    </location>
</feature>
<keyword evidence="2 3" id="KW-0732">Signal</keyword>
<feature type="chain" id="PRO_5032653346" evidence="3">
    <location>
        <begin position="24"/>
        <end position="368"/>
    </location>
</feature>
<dbReference type="PANTHER" id="PTHR30483:SF6">
    <property type="entry name" value="PERIPLASMIC BINDING PROTEIN OF ABC TRANSPORTER FOR NATURAL AMINO ACIDS"/>
    <property type="match status" value="1"/>
</dbReference>
<reference evidence="5 6" key="1">
    <citation type="submission" date="2020-08" db="EMBL/GenBank/DDBJ databases">
        <title>Genomic Encyclopedia of Type Strains, Phase IV (KMG-IV): sequencing the most valuable type-strain genomes for metagenomic binning, comparative biology and taxonomic classification.</title>
        <authorList>
            <person name="Goeker M."/>
        </authorList>
    </citation>
    <scope>NUCLEOTIDE SEQUENCE [LARGE SCALE GENOMIC DNA]</scope>
    <source>
        <strain evidence="5 6">DSM 29007</strain>
    </source>
</reference>
<organism evidence="5 6">
    <name type="scientific">Longimicrobium terrae</name>
    <dbReference type="NCBI Taxonomy" id="1639882"/>
    <lineage>
        <taxon>Bacteria</taxon>
        <taxon>Pseudomonadati</taxon>
        <taxon>Gemmatimonadota</taxon>
        <taxon>Longimicrobiia</taxon>
        <taxon>Longimicrobiales</taxon>
        <taxon>Longimicrobiaceae</taxon>
        <taxon>Longimicrobium</taxon>
    </lineage>
</organism>
<evidence type="ECO:0000259" key="4">
    <source>
        <dbReference type="Pfam" id="PF13458"/>
    </source>
</evidence>
<dbReference type="Gene3D" id="3.40.50.2300">
    <property type="match status" value="2"/>
</dbReference>
<dbReference type="EMBL" id="JACHIA010000017">
    <property type="protein sequence ID" value="MBB6072654.1"/>
    <property type="molecule type" value="Genomic_DNA"/>
</dbReference>
<dbReference type="Proteomes" id="UP000582837">
    <property type="component" value="Unassembled WGS sequence"/>
</dbReference>
<dbReference type="PANTHER" id="PTHR30483">
    <property type="entry name" value="LEUCINE-SPECIFIC-BINDING PROTEIN"/>
    <property type="match status" value="1"/>
</dbReference>
<evidence type="ECO:0000256" key="2">
    <source>
        <dbReference type="ARBA" id="ARBA00022729"/>
    </source>
</evidence>
<proteinExistence type="inferred from homology"/>
<evidence type="ECO:0000256" key="3">
    <source>
        <dbReference type="SAM" id="SignalP"/>
    </source>
</evidence>
<dbReference type="InterPro" id="IPR028082">
    <property type="entry name" value="Peripla_BP_I"/>
</dbReference>
<accession>A0A841H3S6</accession>
<feature type="domain" description="Leucine-binding protein" evidence="4">
    <location>
        <begin position="33"/>
        <end position="348"/>
    </location>
</feature>
<keyword evidence="6" id="KW-1185">Reference proteome</keyword>
<dbReference type="PROSITE" id="PS51257">
    <property type="entry name" value="PROKAR_LIPOPROTEIN"/>
    <property type="match status" value="1"/>
</dbReference>
<dbReference type="AlphaFoldDB" id="A0A841H3S6"/>
<dbReference type="RefSeq" id="WP_170038907.1">
    <property type="nucleotide sequence ID" value="NZ_JABDTL010000002.1"/>
</dbReference>
<dbReference type="InterPro" id="IPR028081">
    <property type="entry name" value="Leu-bd"/>
</dbReference>
<evidence type="ECO:0000256" key="1">
    <source>
        <dbReference type="ARBA" id="ARBA00010062"/>
    </source>
</evidence>
<sequence length="368" mass="39301">MVRLGTKPFRCLFPAIAALIVSACGGSREPVVVAAVGEWSGPDEIALKQGIELAVQQVNDAGGVNGRPLRVDFHDDKHDVTEAARVAAELVADPEVVAVLGHTRSDPTLVAMKVYDGQMPVINPRLSSPDLTGLSTWLFQAVPTDSAYSAAVVRFAAERGLRRTALLFNNTARGRATAEHFQKQYRGSVVAMDPAYFPAPLPGDLKTFVDYHRQQAPDLVFAPIGEPKEYIQQAQAQGLRAVVVGWDVWSSQTRDPSLPGDFYHVVPVDLASQRDETRAFLRAFRNAAHAEPTPFAAIGYDATRLIARAAAEGGDRAGIRRWLAALRPESAQAGVIGSLSFAPDGTAVGPEPVIVPVRTAAASAGGRP</sequence>
<gene>
    <name evidence="5" type="ORF">HNQ61_004317</name>
</gene>
<comment type="caution">
    <text evidence="5">The sequence shown here is derived from an EMBL/GenBank/DDBJ whole genome shotgun (WGS) entry which is preliminary data.</text>
</comment>
<protein>
    <submittedName>
        <fullName evidence="5">Branched-chain amino acid transport system substrate-binding protein</fullName>
    </submittedName>
</protein>
<dbReference type="SUPFAM" id="SSF53822">
    <property type="entry name" value="Periplasmic binding protein-like I"/>
    <property type="match status" value="1"/>
</dbReference>
<evidence type="ECO:0000313" key="6">
    <source>
        <dbReference type="Proteomes" id="UP000582837"/>
    </source>
</evidence>